<protein>
    <recommendedName>
        <fullName evidence="2">Amidohydrolase-related domain-containing protein</fullName>
    </recommendedName>
</protein>
<dbReference type="InterPro" id="IPR032465">
    <property type="entry name" value="ACMSD"/>
</dbReference>
<gene>
    <name evidence="3" type="ORF">METZ01_LOCUS24159</name>
</gene>
<dbReference type="Gene3D" id="3.20.20.140">
    <property type="entry name" value="Metal-dependent hydrolases"/>
    <property type="match status" value="1"/>
</dbReference>
<dbReference type="InterPro" id="IPR032466">
    <property type="entry name" value="Metal_Hydrolase"/>
</dbReference>
<dbReference type="SUPFAM" id="SSF51556">
    <property type="entry name" value="Metallo-dependent hydrolases"/>
    <property type="match status" value="1"/>
</dbReference>
<dbReference type="GO" id="GO:0019748">
    <property type="term" value="P:secondary metabolic process"/>
    <property type="evidence" value="ECO:0007669"/>
    <property type="project" value="TreeGrafter"/>
</dbReference>
<evidence type="ECO:0000259" key="2">
    <source>
        <dbReference type="Pfam" id="PF04909"/>
    </source>
</evidence>
<dbReference type="PANTHER" id="PTHR21240">
    <property type="entry name" value="2-AMINO-3-CARBOXYLMUCONATE-6-SEMIALDEHYDE DECARBOXYLASE"/>
    <property type="match status" value="1"/>
</dbReference>
<keyword evidence="1" id="KW-0456">Lyase</keyword>
<dbReference type="GO" id="GO:0016787">
    <property type="term" value="F:hydrolase activity"/>
    <property type="evidence" value="ECO:0007669"/>
    <property type="project" value="InterPro"/>
</dbReference>
<evidence type="ECO:0000313" key="3">
    <source>
        <dbReference type="EMBL" id="SUZ71305.1"/>
    </source>
</evidence>
<dbReference type="EMBL" id="UINC01001116">
    <property type="protein sequence ID" value="SUZ71305.1"/>
    <property type="molecule type" value="Genomic_DNA"/>
</dbReference>
<reference evidence="3" key="1">
    <citation type="submission" date="2018-05" db="EMBL/GenBank/DDBJ databases">
        <authorList>
            <person name="Lanie J.A."/>
            <person name="Ng W.-L."/>
            <person name="Kazmierczak K.M."/>
            <person name="Andrzejewski T.M."/>
            <person name="Davidsen T.M."/>
            <person name="Wayne K.J."/>
            <person name="Tettelin H."/>
            <person name="Glass J.I."/>
            <person name="Rusch D."/>
            <person name="Podicherti R."/>
            <person name="Tsui H.-C.T."/>
            <person name="Winkler M.E."/>
        </authorList>
    </citation>
    <scope>NUCLEOTIDE SEQUENCE</scope>
</reference>
<feature type="non-terminal residue" evidence="3">
    <location>
        <position position="483"/>
    </location>
</feature>
<evidence type="ECO:0000256" key="1">
    <source>
        <dbReference type="ARBA" id="ARBA00023239"/>
    </source>
</evidence>
<feature type="domain" description="Amidohydrolase-related" evidence="2">
    <location>
        <begin position="127"/>
        <end position="316"/>
    </location>
</feature>
<name>A0A381PWB2_9ZZZZ</name>
<dbReference type="GO" id="GO:0016831">
    <property type="term" value="F:carboxy-lyase activity"/>
    <property type="evidence" value="ECO:0007669"/>
    <property type="project" value="InterPro"/>
</dbReference>
<dbReference type="InterPro" id="IPR006680">
    <property type="entry name" value="Amidohydro-rel"/>
</dbReference>
<dbReference type="AlphaFoldDB" id="A0A381PWB2"/>
<proteinExistence type="predicted"/>
<dbReference type="PANTHER" id="PTHR21240:SF28">
    <property type="entry name" value="ISO-OROTATE DECARBOXYLASE (EUROFUNG)"/>
    <property type="match status" value="1"/>
</dbReference>
<dbReference type="Pfam" id="PF04909">
    <property type="entry name" value="Amidohydro_2"/>
    <property type="match status" value="1"/>
</dbReference>
<sequence>MDTTDGNRKKSSAAEIRGGLTHPIIDSDAHWLEFGPLVQERMHQIGGEKALAGFTGTQEIVPIQEMGPDGRAHMGYGHPGFWMLPMKNTRDRATAMMPALLAERMEELGLDFCVMYPTGGFATAMQNDDEVRKAACRAFNIFSAEYFADFSDRMTPVAVIPMHTPDEAIEEIAYIRESLGLKACLFGGMVPRSVPAAKEGDPKAHRLGSVTYDVFGIDSPYDYDPVWAACLEYGVSPTFHSGGRGYALRRSPTNFTYNHIGHFASTGEAICKAMFLGGVTRRFPQLRMGFLEGGTAWACQLYADLIEHWEKRNRTALEYNDPANLDHDLMINLASEFGPNGMAEMMTDRDRALFAALNTAASTNDGGQLELDDYAPCEIEKEEDIADLFVPNFYFGCEADDRLNATAFNTEVNPMGARINALFSSDIGHFDVIHMNQVLPHAWELVEDGVMNLDEFREFTFANPARFWTSSDPNFFAGTKVEA</sequence>
<organism evidence="3">
    <name type="scientific">marine metagenome</name>
    <dbReference type="NCBI Taxonomy" id="408172"/>
    <lineage>
        <taxon>unclassified sequences</taxon>
        <taxon>metagenomes</taxon>
        <taxon>ecological metagenomes</taxon>
    </lineage>
</organism>
<dbReference type="GO" id="GO:0005737">
    <property type="term" value="C:cytoplasm"/>
    <property type="evidence" value="ECO:0007669"/>
    <property type="project" value="TreeGrafter"/>
</dbReference>
<feature type="non-terminal residue" evidence="3">
    <location>
        <position position="1"/>
    </location>
</feature>
<accession>A0A381PWB2</accession>